<sequence length="109" mass="11471">MIAKGPPDVGVAPQAPPLRLRIEEFRHLHDRVIMCHGVSLAGTHAPLTYGSGAFGQVLRPERAAQGRPPQYEELPARVDGTLMPSRTDLAGIADRAAAGGVGFGRGRGP</sequence>
<reference evidence="2" key="1">
    <citation type="submission" date="2023-07" db="EMBL/GenBank/DDBJ databases">
        <title>Whole genome shotgun sequence of Streptomyces nojiriensis NBRC 13794.</title>
        <authorList>
            <person name="Komaki H."/>
            <person name="Tamura T."/>
        </authorList>
    </citation>
    <scope>NUCLEOTIDE SEQUENCE [LARGE SCALE GENOMIC DNA]</scope>
    <source>
        <strain evidence="2">NBRC 13794</strain>
    </source>
</reference>
<gene>
    <name evidence="1" type="ORF">Snoj_39160</name>
</gene>
<evidence type="ECO:0000313" key="2">
    <source>
        <dbReference type="Proteomes" id="UP000613974"/>
    </source>
</evidence>
<comment type="caution">
    <text evidence="1">The sequence shown here is derived from an EMBL/GenBank/DDBJ whole genome shotgun (WGS) entry which is preliminary data.</text>
</comment>
<name>A0ABQ3SPC9_9ACTN</name>
<proteinExistence type="predicted"/>
<protein>
    <submittedName>
        <fullName evidence="1">Uncharacterized protein</fullName>
    </submittedName>
</protein>
<accession>A0ABQ3SPC9</accession>
<keyword evidence="2" id="KW-1185">Reference proteome</keyword>
<organism evidence="1 2">
    <name type="scientific">Streptomyces nojiriensis</name>
    <dbReference type="NCBI Taxonomy" id="66374"/>
    <lineage>
        <taxon>Bacteria</taxon>
        <taxon>Bacillati</taxon>
        <taxon>Actinomycetota</taxon>
        <taxon>Actinomycetes</taxon>
        <taxon>Kitasatosporales</taxon>
        <taxon>Streptomycetaceae</taxon>
        <taxon>Streptomyces</taxon>
    </lineage>
</organism>
<evidence type="ECO:0000313" key="1">
    <source>
        <dbReference type="EMBL" id="GHI69998.1"/>
    </source>
</evidence>
<dbReference type="EMBL" id="BNEC01000005">
    <property type="protein sequence ID" value="GHI69998.1"/>
    <property type="molecule type" value="Genomic_DNA"/>
</dbReference>
<dbReference type="Proteomes" id="UP000613974">
    <property type="component" value="Unassembled WGS sequence"/>
</dbReference>